<feature type="signal peptide" evidence="1">
    <location>
        <begin position="1"/>
        <end position="18"/>
    </location>
</feature>
<keyword evidence="3" id="KW-1185">Reference proteome</keyword>
<gene>
    <name evidence="2" type="ORF">SAMN02949497_2914</name>
</gene>
<name>A0A1Y6CY12_9GAMM</name>
<keyword evidence="1" id="KW-0732">Signal</keyword>
<dbReference type="STRING" id="1760988.SAMN02949497_2914"/>
<dbReference type="EMBL" id="FXAM01000001">
    <property type="protein sequence ID" value="SMF95549.1"/>
    <property type="molecule type" value="Genomic_DNA"/>
</dbReference>
<dbReference type="PANTHER" id="PTHR35271">
    <property type="entry name" value="ABC TRANSPORTER, SUBSTRATE-BINDING LIPOPROTEIN-RELATED"/>
    <property type="match status" value="1"/>
</dbReference>
<organism evidence="2 3">
    <name type="scientific">Methylomagnum ishizawai</name>
    <dbReference type="NCBI Taxonomy" id="1760988"/>
    <lineage>
        <taxon>Bacteria</taxon>
        <taxon>Pseudomonadati</taxon>
        <taxon>Pseudomonadota</taxon>
        <taxon>Gammaproteobacteria</taxon>
        <taxon>Methylococcales</taxon>
        <taxon>Methylococcaceae</taxon>
        <taxon>Methylomagnum</taxon>
    </lineage>
</organism>
<dbReference type="PANTHER" id="PTHR35271:SF1">
    <property type="entry name" value="ABC TRANSPORTER, SUBSTRATE-BINDING LIPOPROTEIN"/>
    <property type="match status" value="1"/>
</dbReference>
<dbReference type="Pfam" id="PF04392">
    <property type="entry name" value="ABC_sub_bind"/>
    <property type="match status" value="1"/>
</dbReference>
<reference evidence="2 3" key="1">
    <citation type="submission" date="2016-12" db="EMBL/GenBank/DDBJ databases">
        <authorList>
            <person name="Song W.-J."/>
            <person name="Kurnit D.M."/>
        </authorList>
    </citation>
    <scope>NUCLEOTIDE SEQUENCE [LARGE SCALE GENOMIC DNA]</scope>
    <source>
        <strain evidence="2 3">175</strain>
    </source>
</reference>
<dbReference type="AlphaFoldDB" id="A0A1Y6CY12"/>
<sequence length="305" mass="33145">MLAALALALWPALALAQAAPVAILYPDVREPYRSVFAEIVVGIEAGLKVPSDKHMVEETDDIAALGTRLRDEQVKVVIALGRLGMMAIRKFPSGLPVVMGAVLIAHSPESTAYTGISLTPDPEALFGWLKSLASPVKRVTVVYNQGRDEWVMVRAREAAKQHGLALNALPAGNIREAANLYRDFFGQIKDNSEALWLPQDNSTLDETALLPAVLKEAWEKNLVVFSNNPEHVKKGVLFSLYPDNEGLGHSLAALAQEWLPGGGKTPGILPLKNLLIAVNSRTAEHLGLRISSQDKRKFNLIFPSP</sequence>
<protein>
    <submittedName>
        <fullName evidence="2">Putative ABC transport system substrate-binding protein</fullName>
    </submittedName>
</protein>
<proteinExistence type="predicted"/>
<feature type="chain" id="PRO_5012509213" evidence="1">
    <location>
        <begin position="19"/>
        <end position="305"/>
    </location>
</feature>
<dbReference type="Gene3D" id="3.40.50.2300">
    <property type="match status" value="2"/>
</dbReference>
<evidence type="ECO:0000313" key="3">
    <source>
        <dbReference type="Proteomes" id="UP000192923"/>
    </source>
</evidence>
<dbReference type="InterPro" id="IPR007487">
    <property type="entry name" value="ABC_transpt-TYRBP-like"/>
</dbReference>
<accession>A0A1Y6CY12</accession>
<evidence type="ECO:0000313" key="2">
    <source>
        <dbReference type="EMBL" id="SMF95549.1"/>
    </source>
</evidence>
<dbReference type="Proteomes" id="UP000192923">
    <property type="component" value="Unassembled WGS sequence"/>
</dbReference>
<evidence type="ECO:0000256" key="1">
    <source>
        <dbReference type="SAM" id="SignalP"/>
    </source>
</evidence>